<accession>A0ABQ7ECN1</accession>
<comment type="caution">
    <text evidence="2">The sequence shown here is derived from an EMBL/GenBank/DDBJ whole genome shotgun (WGS) entry which is preliminary data.</text>
</comment>
<gene>
    <name evidence="2" type="ORF">DY000_02021506</name>
</gene>
<keyword evidence="3" id="KW-1185">Reference proteome</keyword>
<proteinExistence type="predicted"/>
<sequence length="121" mass="13104">MGDEKGSVKRRRGFGRPPTSEDGNASSSGFIFINRMSALELGIFFENHQSSRLCRLQDTVRSPELLHRRQDISGSRKIVPDPVCYQGTGPPTGSECGSGLRGTRDSRITGAMSCLGKACRG</sequence>
<protein>
    <submittedName>
        <fullName evidence="2">Uncharacterized protein</fullName>
    </submittedName>
</protein>
<evidence type="ECO:0000313" key="2">
    <source>
        <dbReference type="EMBL" id="KAF3594368.1"/>
    </source>
</evidence>
<name>A0ABQ7ECN1_BRACR</name>
<feature type="region of interest" description="Disordered" evidence="1">
    <location>
        <begin position="77"/>
        <end position="101"/>
    </location>
</feature>
<feature type="region of interest" description="Disordered" evidence="1">
    <location>
        <begin position="1"/>
        <end position="27"/>
    </location>
</feature>
<organism evidence="2 3">
    <name type="scientific">Brassica cretica</name>
    <name type="common">Mustard</name>
    <dbReference type="NCBI Taxonomy" id="69181"/>
    <lineage>
        <taxon>Eukaryota</taxon>
        <taxon>Viridiplantae</taxon>
        <taxon>Streptophyta</taxon>
        <taxon>Embryophyta</taxon>
        <taxon>Tracheophyta</taxon>
        <taxon>Spermatophyta</taxon>
        <taxon>Magnoliopsida</taxon>
        <taxon>eudicotyledons</taxon>
        <taxon>Gunneridae</taxon>
        <taxon>Pentapetalae</taxon>
        <taxon>rosids</taxon>
        <taxon>malvids</taxon>
        <taxon>Brassicales</taxon>
        <taxon>Brassicaceae</taxon>
        <taxon>Brassiceae</taxon>
        <taxon>Brassica</taxon>
    </lineage>
</organism>
<dbReference type="Proteomes" id="UP000266723">
    <property type="component" value="Unassembled WGS sequence"/>
</dbReference>
<evidence type="ECO:0000313" key="3">
    <source>
        <dbReference type="Proteomes" id="UP000266723"/>
    </source>
</evidence>
<evidence type="ECO:0000256" key="1">
    <source>
        <dbReference type="SAM" id="MobiDB-lite"/>
    </source>
</evidence>
<dbReference type="EMBL" id="QGKV02000299">
    <property type="protein sequence ID" value="KAF3594368.1"/>
    <property type="molecule type" value="Genomic_DNA"/>
</dbReference>
<reference evidence="2 3" key="1">
    <citation type="journal article" date="2020" name="BMC Genomics">
        <title>Intraspecific diversification of the crop wild relative Brassica cretica Lam. using demographic model selection.</title>
        <authorList>
            <person name="Kioukis A."/>
            <person name="Michalopoulou V.A."/>
            <person name="Briers L."/>
            <person name="Pirintsos S."/>
            <person name="Studholme D.J."/>
            <person name="Pavlidis P."/>
            <person name="Sarris P.F."/>
        </authorList>
    </citation>
    <scope>NUCLEOTIDE SEQUENCE [LARGE SCALE GENOMIC DNA]</scope>
    <source>
        <strain evidence="3">cv. PFS-1207/04</strain>
    </source>
</reference>